<evidence type="ECO:0000313" key="3">
    <source>
        <dbReference type="EMBL" id="KAA0040251.1"/>
    </source>
</evidence>
<reference evidence="5 6" key="1">
    <citation type="submission" date="2019-08" db="EMBL/GenBank/DDBJ databases">
        <title>Draft genome sequences of two oriental melons (Cucumis melo L. var makuwa).</title>
        <authorList>
            <person name="Kwon S.-Y."/>
        </authorList>
    </citation>
    <scope>NUCLEOTIDE SEQUENCE [LARGE SCALE GENOMIC DNA]</scope>
    <source>
        <strain evidence="6">cv. Chang Bougi</strain>
        <strain evidence="5">cv. SW 3</strain>
        <tissue evidence="4">Leaf</tissue>
    </source>
</reference>
<feature type="region of interest" description="Disordered" evidence="1">
    <location>
        <begin position="126"/>
        <end position="156"/>
    </location>
</feature>
<dbReference type="Proteomes" id="UP000321947">
    <property type="component" value="Unassembled WGS sequence"/>
</dbReference>
<gene>
    <name evidence="4" type="ORF">E5676_scaffold13G004160</name>
    <name evidence="3" type="ORF">E6C27_scaffold888G00370</name>
</gene>
<keyword evidence="4" id="KW-0675">Receptor</keyword>
<proteinExistence type="predicted"/>
<comment type="caution">
    <text evidence="4">The sequence shown here is derived from an EMBL/GenBank/DDBJ whole genome shotgun (WGS) entry which is preliminary data.</text>
</comment>
<dbReference type="STRING" id="1194695.A0A5D3C7H2"/>
<dbReference type="EMBL" id="SSTD01013385">
    <property type="protein sequence ID" value="TYK07098.1"/>
    <property type="molecule type" value="Genomic_DNA"/>
</dbReference>
<dbReference type="Proteomes" id="UP000321393">
    <property type="component" value="Unassembled WGS sequence"/>
</dbReference>
<dbReference type="EMBL" id="SSTE01017657">
    <property type="protein sequence ID" value="KAA0040251.1"/>
    <property type="molecule type" value="Genomic_DNA"/>
</dbReference>
<keyword evidence="2" id="KW-0812">Transmembrane</keyword>
<evidence type="ECO:0000313" key="6">
    <source>
        <dbReference type="Proteomes" id="UP000321947"/>
    </source>
</evidence>
<evidence type="ECO:0000256" key="1">
    <source>
        <dbReference type="SAM" id="MobiDB-lite"/>
    </source>
</evidence>
<sequence>MSTAILKLSESGKLQEIHDSWFCKLGCPGNRGGKSEPDQLHLISFWGLYLLCGIISLAALFLFLLRLIRQYIRYLRHHRRRHLEEVTPFPVPSNSSCTQTIQNFIDFIDEKEEAIKSFFGASHGPQNGNQLHNHSQNAKEKADSEIQIGTMGMNRG</sequence>
<keyword evidence="2" id="KW-0472">Membrane</keyword>
<organism evidence="4 6">
    <name type="scientific">Cucumis melo var. makuwa</name>
    <name type="common">Oriental melon</name>
    <dbReference type="NCBI Taxonomy" id="1194695"/>
    <lineage>
        <taxon>Eukaryota</taxon>
        <taxon>Viridiplantae</taxon>
        <taxon>Streptophyta</taxon>
        <taxon>Embryophyta</taxon>
        <taxon>Tracheophyta</taxon>
        <taxon>Spermatophyta</taxon>
        <taxon>Magnoliopsida</taxon>
        <taxon>eudicotyledons</taxon>
        <taxon>Gunneridae</taxon>
        <taxon>Pentapetalae</taxon>
        <taxon>rosids</taxon>
        <taxon>fabids</taxon>
        <taxon>Cucurbitales</taxon>
        <taxon>Cucurbitaceae</taxon>
        <taxon>Benincaseae</taxon>
        <taxon>Cucumis</taxon>
    </lineage>
</organism>
<feature type="compositionally biased region" description="Polar residues" evidence="1">
    <location>
        <begin position="126"/>
        <end position="136"/>
    </location>
</feature>
<dbReference type="InterPro" id="IPR015683">
    <property type="entry name" value="Ionotropic_Glu_rcpt"/>
</dbReference>
<feature type="transmembrane region" description="Helical" evidence="2">
    <location>
        <begin position="46"/>
        <end position="68"/>
    </location>
</feature>
<evidence type="ECO:0000313" key="4">
    <source>
        <dbReference type="EMBL" id="TYK07098.1"/>
    </source>
</evidence>
<keyword evidence="2" id="KW-1133">Transmembrane helix</keyword>
<protein>
    <submittedName>
        <fullName evidence="4">Glutamate receptor 3.7 isoform X2</fullName>
    </submittedName>
</protein>
<dbReference type="AlphaFoldDB" id="A0A5D3C7H2"/>
<evidence type="ECO:0000256" key="2">
    <source>
        <dbReference type="SAM" id="Phobius"/>
    </source>
</evidence>
<dbReference type="PANTHER" id="PTHR18966">
    <property type="entry name" value="IONOTROPIC GLUTAMATE RECEPTOR"/>
    <property type="match status" value="1"/>
</dbReference>
<dbReference type="OrthoDB" id="5984008at2759"/>
<evidence type="ECO:0000313" key="5">
    <source>
        <dbReference type="Proteomes" id="UP000321393"/>
    </source>
</evidence>
<name>A0A5D3C7H2_CUCMM</name>
<accession>A0A5D3C7H2</accession>